<accession>A0AAD8P742</accession>
<feature type="region of interest" description="Disordered" evidence="1">
    <location>
        <begin position="103"/>
        <end position="136"/>
    </location>
</feature>
<dbReference type="Proteomes" id="UP001229421">
    <property type="component" value="Unassembled WGS sequence"/>
</dbReference>
<organism evidence="2 3">
    <name type="scientific">Tagetes erecta</name>
    <name type="common">African marigold</name>
    <dbReference type="NCBI Taxonomy" id="13708"/>
    <lineage>
        <taxon>Eukaryota</taxon>
        <taxon>Viridiplantae</taxon>
        <taxon>Streptophyta</taxon>
        <taxon>Embryophyta</taxon>
        <taxon>Tracheophyta</taxon>
        <taxon>Spermatophyta</taxon>
        <taxon>Magnoliopsida</taxon>
        <taxon>eudicotyledons</taxon>
        <taxon>Gunneridae</taxon>
        <taxon>Pentapetalae</taxon>
        <taxon>asterids</taxon>
        <taxon>campanulids</taxon>
        <taxon>Asterales</taxon>
        <taxon>Asteraceae</taxon>
        <taxon>Asteroideae</taxon>
        <taxon>Heliantheae alliance</taxon>
        <taxon>Tageteae</taxon>
        <taxon>Tagetes</taxon>
    </lineage>
</organism>
<protein>
    <submittedName>
        <fullName evidence="2">Uncharacterized protein</fullName>
    </submittedName>
</protein>
<evidence type="ECO:0000256" key="1">
    <source>
        <dbReference type="SAM" id="MobiDB-lite"/>
    </source>
</evidence>
<dbReference type="EMBL" id="JAUHHV010000001">
    <property type="protein sequence ID" value="KAK1434386.1"/>
    <property type="molecule type" value="Genomic_DNA"/>
</dbReference>
<sequence length="261" mass="29568">MFQLPISLDHQQLDALFWMVQQTDSKFSEYVLANSETSVTKQDKKTGLRDLQHENRNKVPKSEGTSLLKDNGPVVEPIKFAGTKRPQQTPSSNSGHLVYVRRKTESEQHKNSTSNKANDQCREVHEHDGKNHEQYPMSDSVMCIPATKASEGVSGKTNITSPVVDSSCFQSNNPKGFSIQHWEERYLKLQNFLKALDSSNLDDYRQMLRSLSSVGLSKVAVELEKRSIQLSMVEAKEVQRAKLVDILDIFPISAREHRPVK</sequence>
<feature type="compositionally biased region" description="Basic and acidic residues" evidence="1">
    <location>
        <begin position="119"/>
        <end position="133"/>
    </location>
</feature>
<evidence type="ECO:0000313" key="2">
    <source>
        <dbReference type="EMBL" id="KAK1434386.1"/>
    </source>
</evidence>
<dbReference type="PANTHER" id="PTHR34555">
    <property type="entry name" value="INTEGRAL MEMBRANE HEMOLYSIN-III-LIKE PROTEIN"/>
    <property type="match status" value="1"/>
</dbReference>
<dbReference type="PANTHER" id="PTHR34555:SF1">
    <property type="entry name" value="INTEGRAL MEMBRANE HEMOLYSIN-III-LIKE PROTEIN"/>
    <property type="match status" value="1"/>
</dbReference>
<feature type="region of interest" description="Disordered" evidence="1">
    <location>
        <begin position="37"/>
        <end position="73"/>
    </location>
</feature>
<keyword evidence="3" id="KW-1185">Reference proteome</keyword>
<proteinExistence type="predicted"/>
<comment type="caution">
    <text evidence="2">The sequence shown here is derived from an EMBL/GenBank/DDBJ whole genome shotgun (WGS) entry which is preliminary data.</text>
</comment>
<dbReference type="AlphaFoldDB" id="A0AAD8P742"/>
<feature type="compositionally biased region" description="Basic and acidic residues" evidence="1">
    <location>
        <begin position="41"/>
        <end position="61"/>
    </location>
</feature>
<reference evidence="2" key="1">
    <citation type="journal article" date="2023" name="bioRxiv">
        <title>Improved chromosome-level genome assembly for marigold (Tagetes erecta).</title>
        <authorList>
            <person name="Jiang F."/>
            <person name="Yuan L."/>
            <person name="Wang S."/>
            <person name="Wang H."/>
            <person name="Xu D."/>
            <person name="Wang A."/>
            <person name="Fan W."/>
        </authorList>
    </citation>
    <scope>NUCLEOTIDE SEQUENCE</scope>
    <source>
        <strain evidence="2">WSJ</strain>
        <tissue evidence="2">Leaf</tissue>
    </source>
</reference>
<gene>
    <name evidence="2" type="ORF">QVD17_00126</name>
</gene>
<name>A0AAD8P742_TARER</name>
<evidence type="ECO:0000313" key="3">
    <source>
        <dbReference type="Proteomes" id="UP001229421"/>
    </source>
</evidence>